<organism evidence="1 2">
    <name type="scientific">Lipomyces orientalis</name>
    <dbReference type="NCBI Taxonomy" id="1233043"/>
    <lineage>
        <taxon>Eukaryota</taxon>
        <taxon>Fungi</taxon>
        <taxon>Dikarya</taxon>
        <taxon>Ascomycota</taxon>
        <taxon>Saccharomycotina</taxon>
        <taxon>Lipomycetes</taxon>
        <taxon>Lipomycetales</taxon>
        <taxon>Lipomycetaceae</taxon>
        <taxon>Lipomyces</taxon>
    </lineage>
</organism>
<accession>A0ACC3TMQ4</accession>
<keyword evidence="2" id="KW-1185">Reference proteome</keyword>
<gene>
    <name evidence="1" type="ORF">V1517DRAFT_291336</name>
</gene>
<evidence type="ECO:0000313" key="2">
    <source>
        <dbReference type="Proteomes" id="UP001489719"/>
    </source>
</evidence>
<name>A0ACC3TMQ4_9ASCO</name>
<protein>
    <submittedName>
        <fullName evidence="1">Uncharacterized protein</fullName>
    </submittedName>
</protein>
<evidence type="ECO:0000313" key="1">
    <source>
        <dbReference type="EMBL" id="KAK9322468.1"/>
    </source>
</evidence>
<proteinExistence type="predicted"/>
<reference evidence="2" key="1">
    <citation type="journal article" date="2024" name="Front. Bioeng. Biotechnol.">
        <title>Genome-scale model development and genomic sequencing of the oleaginous clade Lipomyces.</title>
        <authorList>
            <person name="Czajka J.J."/>
            <person name="Han Y."/>
            <person name="Kim J."/>
            <person name="Mondo S.J."/>
            <person name="Hofstad B.A."/>
            <person name="Robles A."/>
            <person name="Haridas S."/>
            <person name="Riley R."/>
            <person name="LaButti K."/>
            <person name="Pangilinan J."/>
            <person name="Andreopoulos W."/>
            <person name="Lipzen A."/>
            <person name="Yan J."/>
            <person name="Wang M."/>
            <person name="Ng V."/>
            <person name="Grigoriev I.V."/>
            <person name="Spatafora J.W."/>
            <person name="Magnuson J.K."/>
            <person name="Baker S.E."/>
            <person name="Pomraning K.R."/>
        </authorList>
    </citation>
    <scope>NUCLEOTIDE SEQUENCE [LARGE SCALE GENOMIC DNA]</scope>
    <source>
        <strain evidence="2">CBS 10300</strain>
    </source>
</reference>
<sequence>MAIFRTIQVLRAEIFARDHGTGFLCRKSFSSRSHEQLHLRSTGSALGHTSPICLHKVADKSLIGTALRYDILRHYVSPPRSFRSSRPVFRERQGESSIHQFTEDEFRDAVLQSNTMKREHGAKLRRRIFLGTLSTALLLYGLYKLYVLDESFFVPYWIKPYIFEEILTRRQLDSLKQMTGDALIEALAYQELVAANLGLPIIIESLDEVKFAFPSDRPAEHVLKGIEVYRKTDTQHFPSIRRSVRIFSIREIRSKFITPLADAIGMTTDEAEEPVHEIIENMELNSNIWVEVTGTAAISGAKARRENNENKAKPQLSSPARKCVVQFKGYLDLERMNTVRIQSGDLIFFENGEEVRRISW</sequence>
<comment type="caution">
    <text evidence="1">The sequence shown here is derived from an EMBL/GenBank/DDBJ whole genome shotgun (WGS) entry which is preliminary data.</text>
</comment>
<dbReference type="Proteomes" id="UP001489719">
    <property type="component" value="Unassembled WGS sequence"/>
</dbReference>
<dbReference type="EMBL" id="MU970076">
    <property type="protein sequence ID" value="KAK9322468.1"/>
    <property type="molecule type" value="Genomic_DNA"/>
</dbReference>